<organism evidence="3 4">
    <name type="scientific">Lasallia pustulata</name>
    <dbReference type="NCBI Taxonomy" id="136370"/>
    <lineage>
        <taxon>Eukaryota</taxon>
        <taxon>Fungi</taxon>
        <taxon>Dikarya</taxon>
        <taxon>Ascomycota</taxon>
        <taxon>Pezizomycotina</taxon>
        <taxon>Lecanoromycetes</taxon>
        <taxon>OSLEUM clade</taxon>
        <taxon>Umbilicariomycetidae</taxon>
        <taxon>Umbilicariales</taxon>
        <taxon>Umbilicariaceae</taxon>
        <taxon>Lasallia</taxon>
    </lineage>
</organism>
<dbReference type="AlphaFoldDB" id="A0A1W5CXP6"/>
<name>A0A1W5CXP6_9LECA</name>
<proteinExistence type="predicted"/>
<dbReference type="Proteomes" id="UP000192927">
    <property type="component" value="Unassembled WGS sequence"/>
</dbReference>
<sequence length="302" mass="34687">MLPLPTFQGSLRRQAALQRLSRSFASSSTNHRNIPPESPKFIEVPRTLQPQALVKPRIKGILPVPREIFPPGSRDKTSPEYLAAVTPESTTEKDLSSQDSSTVEYVTWKARQAANRRRNLREGLIELRHRKRVSDRRIAARSAYRRAEHERLNRQPEREDERLTNPTVTQALRPPKTQLLPDPDHEARMAEKRARVAEKEAEKVEERRNMLHSLYMNARTFITSEAQLNSEVDKVFDDLDLWTTAEVRGQNVWNLGPPETVQQMLGRVNRTGKNAVDYNQGYAPITAQRERRIAEELTGGKM</sequence>
<evidence type="ECO:0000256" key="2">
    <source>
        <dbReference type="SAM" id="MobiDB-lite"/>
    </source>
</evidence>
<keyword evidence="4" id="KW-1185">Reference proteome</keyword>
<reference evidence="4" key="1">
    <citation type="submission" date="2017-03" db="EMBL/GenBank/DDBJ databases">
        <authorList>
            <person name="Sharma R."/>
            <person name="Thines M."/>
        </authorList>
    </citation>
    <scope>NUCLEOTIDE SEQUENCE [LARGE SCALE GENOMIC DNA]</scope>
</reference>
<feature type="compositionally biased region" description="Basic and acidic residues" evidence="2">
    <location>
        <begin position="145"/>
        <end position="163"/>
    </location>
</feature>
<evidence type="ECO:0000313" key="4">
    <source>
        <dbReference type="Proteomes" id="UP000192927"/>
    </source>
</evidence>
<accession>A0A1W5CXP6</accession>
<evidence type="ECO:0000256" key="1">
    <source>
        <dbReference type="SAM" id="Coils"/>
    </source>
</evidence>
<dbReference type="Pfam" id="PF26163">
    <property type="entry name" value="mS26"/>
    <property type="match status" value="1"/>
</dbReference>
<dbReference type="InterPro" id="IPR058940">
    <property type="entry name" value="mS26_fungi"/>
</dbReference>
<dbReference type="EMBL" id="FWEW01000736">
    <property type="protein sequence ID" value="SLM35522.1"/>
    <property type="molecule type" value="Genomic_DNA"/>
</dbReference>
<feature type="coiled-coil region" evidence="1">
    <location>
        <begin position="187"/>
        <end position="214"/>
    </location>
</feature>
<evidence type="ECO:0000313" key="3">
    <source>
        <dbReference type="EMBL" id="SLM35522.1"/>
    </source>
</evidence>
<dbReference type="CDD" id="cd23703">
    <property type="entry name" value="mS26_PET12"/>
    <property type="match status" value="1"/>
</dbReference>
<keyword evidence="1" id="KW-0175">Coiled coil</keyword>
<feature type="region of interest" description="Disordered" evidence="2">
    <location>
        <begin position="144"/>
        <end position="165"/>
    </location>
</feature>
<protein>
    <submittedName>
        <fullName evidence="3">Uncharacterized protein</fullName>
    </submittedName>
</protein>